<dbReference type="RefSeq" id="WP_092471230.1">
    <property type="nucleotide sequence ID" value="NZ_FNCZ01000018.1"/>
</dbReference>
<sequence length="97" mass="11728">MTKQETFKINWIIELIKEQEPERTDLIEQLENSEIKEWFRQAYIRFVSGFRSNQPNSEWQFKENIELEHPTEGTIILDILKDGRIGGIEFLKYIPHY</sequence>
<dbReference type="OrthoDB" id="981519at2"/>
<keyword evidence="2" id="KW-1185">Reference proteome</keyword>
<dbReference type="Proteomes" id="UP000199492">
    <property type="component" value="Unassembled WGS sequence"/>
</dbReference>
<reference evidence="2" key="1">
    <citation type="submission" date="2016-10" db="EMBL/GenBank/DDBJ databases">
        <authorList>
            <person name="Varghese N."/>
            <person name="Submissions S."/>
        </authorList>
    </citation>
    <scope>NUCLEOTIDE SEQUENCE [LARGE SCALE GENOMIC DNA]</scope>
    <source>
        <strain evidence="2">DSM 15363</strain>
    </source>
</reference>
<dbReference type="STRING" id="262004.SAMN04489796_1187"/>
<accession>A0A1G8M9R3</accession>
<protein>
    <submittedName>
        <fullName evidence="1">Uncharacterized protein</fullName>
    </submittedName>
</protein>
<proteinExistence type="predicted"/>
<organism evidence="1 2">
    <name type="scientific">Winogradskyella thalassocola</name>
    <dbReference type="NCBI Taxonomy" id="262004"/>
    <lineage>
        <taxon>Bacteria</taxon>
        <taxon>Pseudomonadati</taxon>
        <taxon>Bacteroidota</taxon>
        <taxon>Flavobacteriia</taxon>
        <taxon>Flavobacteriales</taxon>
        <taxon>Flavobacteriaceae</taxon>
        <taxon>Winogradskyella</taxon>
    </lineage>
</organism>
<gene>
    <name evidence="1" type="ORF">SAMN04489796_1187</name>
</gene>
<dbReference type="AlphaFoldDB" id="A0A1G8M9R3"/>
<evidence type="ECO:0000313" key="2">
    <source>
        <dbReference type="Proteomes" id="UP000199492"/>
    </source>
</evidence>
<dbReference type="EMBL" id="FNCZ01000018">
    <property type="protein sequence ID" value="SDI64100.1"/>
    <property type="molecule type" value="Genomic_DNA"/>
</dbReference>
<evidence type="ECO:0000313" key="1">
    <source>
        <dbReference type="EMBL" id="SDI64100.1"/>
    </source>
</evidence>
<name>A0A1G8M9R3_9FLAO</name>